<dbReference type="CDD" id="cd01597">
    <property type="entry name" value="pCLME"/>
    <property type="match status" value="1"/>
</dbReference>
<name>A0A6G8QGA9_9ACTN</name>
<dbReference type="GO" id="GO:0019619">
    <property type="term" value="P:3,4-dihydroxybenzoate catabolic process"/>
    <property type="evidence" value="ECO:0007669"/>
    <property type="project" value="InterPro"/>
</dbReference>
<dbReference type="Gene3D" id="1.10.40.30">
    <property type="entry name" value="Fumarase/aspartase (C-terminal domain)"/>
    <property type="match status" value="1"/>
</dbReference>
<evidence type="ECO:0000259" key="3">
    <source>
        <dbReference type="SMART" id="SM00998"/>
    </source>
</evidence>
<keyword evidence="1" id="KW-0456">Lyase</keyword>
<dbReference type="KEGG" id="rub:GBA63_17935"/>
<dbReference type="PRINTS" id="PR00149">
    <property type="entry name" value="FUMRATELYASE"/>
</dbReference>
<keyword evidence="5" id="KW-1185">Reference proteome</keyword>
<dbReference type="PANTHER" id="PTHR43172:SF2">
    <property type="entry name" value="ADENYLOSUCCINATE LYASE C-TERMINAL DOMAIN-CONTAINING PROTEIN"/>
    <property type="match status" value="1"/>
</dbReference>
<dbReference type="Proteomes" id="UP000501452">
    <property type="component" value="Chromosome"/>
</dbReference>
<dbReference type="GO" id="GO:0047472">
    <property type="term" value="F:3-carboxy-cis,cis-muconate cycloisomerase activity"/>
    <property type="evidence" value="ECO:0007669"/>
    <property type="project" value="UniProtKB-EC"/>
</dbReference>
<evidence type="ECO:0000313" key="4">
    <source>
        <dbReference type="EMBL" id="QIN85257.1"/>
    </source>
</evidence>
<dbReference type="SUPFAM" id="SSF48557">
    <property type="entry name" value="L-aspartase-like"/>
    <property type="match status" value="1"/>
</dbReference>
<dbReference type="Gene3D" id="1.20.200.10">
    <property type="entry name" value="Fumarase/aspartase (Central domain)"/>
    <property type="match status" value="1"/>
</dbReference>
<evidence type="ECO:0000313" key="5">
    <source>
        <dbReference type="Proteomes" id="UP000501452"/>
    </source>
</evidence>
<feature type="domain" description="Adenylosuccinate lyase C-terminal" evidence="3">
    <location>
        <begin position="359"/>
        <end position="438"/>
    </location>
</feature>
<dbReference type="GO" id="GO:0016829">
    <property type="term" value="F:lyase activity"/>
    <property type="evidence" value="ECO:0007669"/>
    <property type="project" value="UniProtKB-KW"/>
</dbReference>
<dbReference type="InterPro" id="IPR008948">
    <property type="entry name" value="L-Aspartase-like"/>
</dbReference>
<dbReference type="PANTHER" id="PTHR43172">
    <property type="entry name" value="ADENYLOSUCCINATE LYASE"/>
    <property type="match status" value="1"/>
</dbReference>
<protein>
    <submittedName>
        <fullName evidence="4">3-carboxy-cis,cis-muconate cycloisomerase</fullName>
        <ecNumber evidence="4">5.5.1.2</ecNumber>
    </submittedName>
</protein>
<keyword evidence="4" id="KW-0413">Isomerase</keyword>
<dbReference type="Pfam" id="PF00206">
    <property type="entry name" value="Lyase_1"/>
    <property type="match status" value="1"/>
</dbReference>
<evidence type="ECO:0000256" key="2">
    <source>
        <dbReference type="ARBA" id="ARBA00034772"/>
    </source>
</evidence>
<accession>A0A6G8QGA9</accession>
<organism evidence="4 5">
    <name type="scientific">Rubrobacter tropicus</name>
    <dbReference type="NCBI Taxonomy" id="2653851"/>
    <lineage>
        <taxon>Bacteria</taxon>
        <taxon>Bacillati</taxon>
        <taxon>Actinomycetota</taxon>
        <taxon>Rubrobacteria</taxon>
        <taxon>Rubrobacterales</taxon>
        <taxon>Rubrobacteraceae</taxon>
        <taxon>Rubrobacter</taxon>
    </lineage>
</organism>
<dbReference type="InterPro" id="IPR012789">
    <property type="entry name" value="Protocat_PcaB-like"/>
</dbReference>
<gene>
    <name evidence="4" type="primary">pcaB</name>
    <name evidence="4" type="ORF">GBA63_17935</name>
</gene>
<comment type="similarity">
    <text evidence="2">Belongs to the class-II fumarase/aspartase family.</text>
</comment>
<dbReference type="EMBL" id="CP045119">
    <property type="protein sequence ID" value="QIN85257.1"/>
    <property type="molecule type" value="Genomic_DNA"/>
</dbReference>
<dbReference type="InterPro" id="IPR022761">
    <property type="entry name" value="Fumarate_lyase_N"/>
</dbReference>
<sequence length="447" mass="47139">MFGPIFVPDALRAAVCGRAWMRAMLDAEAALAVAGARAGLIPTEAAEAIVRCCDADLFDPAKLGREGRPAGNPAPALVRALTEEVSKVSEDAARHVHRGATSQDITDTAAMLVSRRALDLILGEVDGISDACATLARDHRDTLMAGRTLLQQALPTTFGLKAAGWLVSVLEARRRLSELRASGLAAQLGGAAGTLASLGDSGLPVLREFALELGLAEAPVPWHTDRTRISEIGTTLSLLAGVLAKISHDVILMAQTEVGEVSEPAGEGRGGSSTLPHKRNPVLSVTAAANACRVQNLAHTLQAAMAQEHERAAGAWHSEWEALSEALALAGGAAANVREVVEGLEVHQEKMRENLGATRGMLLAENAATVLSERLGRLEAHGLVEAACRRALAENRHLREELVQDERIGRVLTEAEIDAALDPAGYLGSAGAFVDRALELYREEEPS</sequence>
<dbReference type="SMART" id="SM00998">
    <property type="entry name" value="ADSL_C"/>
    <property type="match status" value="1"/>
</dbReference>
<reference evidence="4 5" key="1">
    <citation type="submission" date="2019-10" db="EMBL/GenBank/DDBJ databases">
        <title>Rubrobacter sp nov SCSIO 52090 isolated from a deep-sea sediment in the South China Sea.</title>
        <authorList>
            <person name="Chen R.W."/>
        </authorList>
    </citation>
    <scope>NUCLEOTIDE SEQUENCE [LARGE SCALE GENOMIC DNA]</scope>
    <source>
        <strain evidence="4 5">SCSIO 52909</strain>
    </source>
</reference>
<dbReference type="Pfam" id="PF10397">
    <property type="entry name" value="ADSL_C"/>
    <property type="match status" value="1"/>
</dbReference>
<dbReference type="NCBIfam" id="TIGR02426">
    <property type="entry name" value="protocat_pcaB"/>
    <property type="match status" value="1"/>
</dbReference>
<dbReference type="InterPro" id="IPR000362">
    <property type="entry name" value="Fumarate_lyase_fam"/>
</dbReference>
<dbReference type="PRINTS" id="PR00145">
    <property type="entry name" value="ARGSUCLYASE"/>
</dbReference>
<proteinExistence type="inferred from homology"/>
<dbReference type="InterPro" id="IPR019468">
    <property type="entry name" value="AdenyloSucc_lyase_C"/>
</dbReference>
<dbReference type="EC" id="5.5.1.2" evidence="4"/>
<dbReference type="AlphaFoldDB" id="A0A6G8QGA9"/>
<evidence type="ECO:0000256" key="1">
    <source>
        <dbReference type="ARBA" id="ARBA00023239"/>
    </source>
</evidence>